<reference evidence="7" key="1">
    <citation type="submission" date="2012-12" db="EMBL/GenBank/DDBJ databases">
        <authorList>
            <person name="Hellsten U."/>
            <person name="Grimwood J."/>
            <person name="Chapman J.A."/>
            <person name="Shapiro H."/>
            <person name="Aerts A."/>
            <person name="Otillar R.P."/>
            <person name="Terry A.Y."/>
            <person name="Boore J.L."/>
            <person name="Simakov O."/>
            <person name="Marletaz F."/>
            <person name="Cho S.-J."/>
            <person name="Edsinger-Gonzales E."/>
            <person name="Havlak P."/>
            <person name="Kuo D.-H."/>
            <person name="Larsson T."/>
            <person name="Lv J."/>
            <person name="Arendt D."/>
            <person name="Savage R."/>
            <person name="Osoegawa K."/>
            <person name="de Jong P."/>
            <person name="Lindberg D.R."/>
            <person name="Seaver E.C."/>
            <person name="Weisblat D.A."/>
            <person name="Putnam N.H."/>
            <person name="Grigoriev I.V."/>
            <person name="Rokhsar D.S."/>
        </authorList>
    </citation>
    <scope>NUCLEOTIDE SEQUENCE</scope>
    <source>
        <strain evidence="7">I ESC-2004</strain>
    </source>
</reference>
<keyword evidence="2" id="KW-0560">Oxidoreductase</keyword>
<dbReference type="EMBL" id="AMQN01015098">
    <property type="status" value="NOT_ANNOTATED_CDS"/>
    <property type="molecule type" value="Genomic_DNA"/>
</dbReference>
<evidence type="ECO:0008006" key="8">
    <source>
        <dbReference type="Google" id="ProtNLM"/>
    </source>
</evidence>
<dbReference type="GO" id="GO:0000166">
    <property type="term" value="F:nucleotide binding"/>
    <property type="evidence" value="ECO:0007669"/>
    <property type="project" value="InterPro"/>
</dbReference>
<dbReference type="STRING" id="283909.R7TD03"/>
<dbReference type="Gene3D" id="3.40.50.720">
    <property type="entry name" value="NAD(P)-binding Rossmann-like Domain"/>
    <property type="match status" value="1"/>
</dbReference>
<proteinExistence type="inferred from homology"/>
<dbReference type="Proteomes" id="UP000014760">
    <property type="component" value="Unassembled WGS sequence"/>
</dbReference>
<accession>R7TD03</accession>
<gene>
    <name evidence="5" type="ORF">CAPTEDRAFT_135479</name>
</gene>
<dbReference type="Gene3D" id="3.30.360.10">
    <property type="entry name" value="Dihydrodipicolinate Reductase, domain 2"/>
    <property type="match status" value="1"/>
</dbReference>
<dbReference type="HOGENOM" id="CLU_023194_0_3_1"/>
<dbReference type="SUPFAM" id="SSF55347">
    <property type="entry name" value="Glyceraldehyde-3-phosphate dehydrogenase-like, C-terminal domain"/>
    <property type="match status" value="1"/>
</dbReference>
<dbReference type="PANTHER" id="PTHR42840:SF3">
    <property type="entry name" value="BINDING ROSSMANN FOLD OXIDOREDUCTASE, PUTATIVE (AFU_ORTHOLOGUE AFUA_2G10240)-RELATED"/>
    <property type="match status" value="1"/>
</dbReference>
<dbReference type="InterPro" id="IPR036291">
    <property type="entry name" value="NAD(P)-bd_dom_sf"/>
</dbReference>
<comment type="similarity">
    <text evidence="1">Belongs to the Gfo/Idh/MocA family.</text>
</comment>
<dbReference type="OrthoDB" id="64915at2759"/>
<name>R7TD03_CAPTE</name>
<dbReference type="GO" id="GO:0005737">
    <property type="term" value="C:cytoplasm"/>
    <property type="evidence" value="ECO:0007669"/>
    <property type="project" value="TreeGrafter"/>
</dbReference>
<dbReference type="EnsemblMetazoa" id="CapteT135479">
    <property type="protein sequence ID" value="CapteP135479"/>
    <property type="gene ID" value="CapteG135479"/>
</dbReference>
<dbReference type="GO" id="GO:0016491">
    <property type="term" value="F:oxidoreductase activity"/>
    <property type="evidence" value="ECO:0007669"/>
    <property type="project" value="UniProtKB-KW"/>
</dbReference>
<evidence type="ECO:0000259" key="3">
    <source>
        <dbReference type="Pfam" id="PF01408"/>
    </source>
</evidence>
<evidence type="ECO:0000259" key="4">
    <source>
        <dbReference type="Pfam" id="PF22725"/>
    </source>
</evidence>
<evidence type="ECO:0000313" key="6">
    <source>
        <dbReference type="EnsemblMetazoa" id="CapteP135479"/>
    </source>
</evidence>
<dbReference type="GO" id="GO:0006740">
    <property type="term" value="P:NADPH regeneration"/>
    <property type="evidence" value="ECO:0007669"/>
    <property type="project" value="TreeGrafter"/>
</dbReference>
<dbReference type="InterPro" id="IPR055170">
    <property type="entry name" value="GFO_IDH_MocA-like_dom"/>
</dbReference>
<protein>
    <recommendedName>
        <fullName evidence="8">Gfo/Idh/MocA-like oxidoreductase N-terminal domain-containing protein</fullName>
    </recommendedName>
</protein>
<organism evidence="5">
    <name type="scientific">Capitella teleta</name>
    <name type="common">Polychaete worm</name>
    <dbReference type="NCBI Taxonomy" id="283909"/>
    <lineage>
        <taxon>Eukaryota</taxon>
        <taxon>Metazoa</taxon>
        <taxon>Spiralia</taxon>
        <taxon>Lophotrochozoa</taxon>
        <taxon>Annelida</taxon>
        <taxon>Polychaeta</taxon>
        <taxon>Sedentaria</taxon>
        <taxon>Scolecida</taxon>
        <taxon>Capitellidae</taxon>
        <taxon>Capitella</taxon>
    </lineage>
</organism>
<evidence type="ECO:0000256" key="2">
    <source>
        <dbReference type="ARBA" id="ARBA00023002"/>
    </source>
</evidence>
<dbReference type="EMBL" id="KB311595">
    <property type="protein sequence ID" value="ELT88951.1"/>
    <property type="molecule type" value="Genomic_DNA"/>
</dbReference>
<evidence type="ECO:0000313" key="5">
    <source>
        <dbReference type="EMBL" id="ELT88951.1"/>
    </source>
</evidence>
<dbReference type="PANTHER" id="PTHR42840">
    <property type="entry name" value="NAD(P)-BINDING ROSSMANN-FOLD SUPERFAMILY PROTEIN-RELATED"/>
    <property type="match status" value="1"/>
</dbReference>
<keyword evidence="7" id="KW-1185">Reference proteome</keyword>
<dbReference type="SUPFAM" id="SSF51735">
    <property type="entry name" value="NAD(P)-binding Rossmann-fold domains"/>
    <property type="match status" value="1"/>
</dbReference>
<feature type="domain" description="Gfo/Idh/MocA-like oxidoreductase N-terminal" evidence="3">
    <location>
        <begin position="12"/>
        <end position="130"/>
    </location>
</feature>
<feature type="domain" description="GFO/IDH/MocA-like oxidoreductase" evidence="4">
    <location>
        <begin position="142"/>
        <end position="261"/>
    </location>
</feature>
<dbReference type="Pfam" id="PF22725">
    <property type="entry name" value="GFO_IDH_MocA_C3"/>
    <property type="match status" value="1"/>
</dbReference>
<evidence type="ECO:0000256" key="1">
    <source>
        <dbReference type="ARBA" id="ARBA00010928"/>
    </source>
</evidence>
<dbReference type="AlphaFoldDB" id="R7TD03"/>
<reference evidence="6" key="3">
    <citation type="submission" date="2015-06" db="UniProtKB">
        <authorList>
            <consortium name="EnsemblMetazoa"/>
        </authorList>
    </citation>
    <scope>IDENTIFICATION</scope>
</reference>
<evidence type="ECO:0000313" key="7">
    <source>
        <dbReference type="Proteomes" id="UP000014760"/>
    </source>
</evidence>
<dbReference type="InterPro" id="IPR000683">
    <property type="entry name" value="Gfo/Idh/MocA-like_OxRdtase_N"/>
</dbReference>
<dbReference type="Pfam" id="PF01408">
    <property type="entry name" value="GFO_IDH_MocA"/>
    <property type="match status" value="1"/>
</dbReference>
<reference evidence="5 7" key="2">
    <citation type="journal article" date="2013" name="Nature">
        <title>Insights into bilaterian evolution from three spiralian genomes.</title>
        <authorList>
            <person name="Simakov O."/>
            <person name="Marletaz F."/>
            <person name="Cho S.J."/>
            <person name="Edsinger-Gonzales E."/>
            <person name="Havlak P."/>
            <person name="Hellsten U."/>
            <person name="Kuo D.H."/>
            <person name="Larsson T."/>
            <person name="Lv J."/>
            <person name="Arendt D."/>
            <person name="Savage R."/>
            <person name="Osoegawa K."/>
            <person name="de Jong P."/>
            <person name="Grimwood J."/>
            <person name="Chapman J.A."/>
            <person name="Shapiro H."/>
            <person name="Aerts A."/>
            <person name="Otillar R.P."/>
            <person name="Terry A.Y."/>
            <person name="Boore J.L."/>
            <person name="Grigoriev I.V."/>
            <person name="Lindberg D.R."/>
            <person name="Seaver E.C."/>
            <person name="Weisblat D.A."/>
            <person name="Putnam N.H."/>
            <person name="Rokhsar D.S."/>
        </authorList>
    </citation>
    <scope>NUCLEOTIDE SEQUENCE</scope>
    <source>
        <strain evidence="5 7">I ESC-2004</strain>
    </source>
</reference>
<dbReference type="OMA" id="DFFMDRF"/>
<sequence length="309" mass="34192">MESNGTRRKVIGVALLGAGRIGSVHFGNLVRDSRLELLWVVDEVTERAQELVNDSSCAAKVTNCDGIDKVLRDQSVLAVMVCTPSGTHKELVTKALRAGKAVFCEKPLALSLESTQECYDLAEEVNQPLFCAFNRRWDPQCRRIKDLIQSGHVGQLRVVKTVSRDPPGMATEEYIKTSGGIFIDSAVHDMDMLCWVVGEYPKSIYATGHATNPLYSRCGDVDSCSITLKFPSGVLGLIEVSREAPVGYFQYLEVLGTDGMLHTEHPRHTRVTHWSLDGTSSEPLVSMLDRYRESYLGELDHFLGIVQGM</sequence>